<evidence type="ECO:0000259" key="9">
    <source>
        <dbReference type="Pfam" id="PF12704"/>
    </source>
</evidence>
<dbReference type="GO" id="GO:0044874">
    <property type="term" value="P:lipoprotein localization to outer membrane"/>
    <property type="evidence" value="ECO:0007669"/>
    <property type="project" value="TreeGrafter"/>
</dbReference>
<dbReference type="AlphaFoldDB" id="A0A918RYM6"/>
<evidence type="ECO:0000259" key="8">
    <source>
        <dbReference type="Pfam" id="PF02687"/>
    </source>
</evidence>
<keyword evidence="6 7" id="KW-0472">Membrane</keyword>
<protein>
    <submittedName>
        <fullName evidence="10">ABC transporter permease</fullName>
    </submittedName>
</protein>
<feature type="transmembrane region" description="Helical" evidence="7">
    <location>
        <begin position="25"/>
        <end position="45"/>
    </location>
</feature>
<keyword evidence="4 7" id="KW-0812">Transmembrane</keyword>
<evidence type="ECO:0000313" key="10">
    <source>
        <dbReference type="EMBL" id="GHA13802.1"/>
    </source>
</evidence>
<reference evidence="10" key="2">
    <citation type="submission" date="2020-09" db="EMBL/GenBank/DDBJ databases">
        <authorList>
            <person name="Sun Q."/>
            <person name="Kim S."/>
        </authorList>
    </citation>
    <scope>NUCLEOTIDE SEQUENCE</scope>
    <source>
        <strain evidence="10">KCTC 12711</strain>
    </source>
</reference>
<dbReference type="InterPro" id="IPR051447">
    <property type="entry name" value="Lipoprotein-release_system"/>
</dbReference>
<gene>
    <name evidence="10" type="ORF">GCM10008090_24450</name>
</gene>
<evidence type="ECO:0000256" key="4">
    <source>
        <dbReference type="ARBA" id="ARBA00022692"/>
    </source>
</evidence>
<dbReference type="RefSeq" id="WP_189401599.1">
    <property type="nucleotide sequence ID" value="NZ_BMXA01000004.1"/>
</dbReference>
<evidence type="ECO:0000256" key="6">
    <source>
        <dbReference type="ARBA" id="ARBA00023136"/>
    </source>
</evidence>
<dbReference type="GO" id="GO:0098797">
    <property type="term" value="C:plasma membrane protein complex"/>
    <property type="evidence" value="ECO:0007669"/>
    <property type="project" value="TreeGrafter"/>
</dbReference>
<evidence type="ECO:0000256" key="2">
    <source>
        <dbReference type="ARBA" id="ARBA00005236"/>
    </source>
</evidence>
<dbReference type="EMBL" id="BMXA01000004">
    <property type="protein sequence ID" value="GHA13802.1"/>
    <property type="molecule type" value="Genomic_DNA"/>
</dbReference>
<proteinExistence type="inferred from homology"/>
<feature type="transmembrane region" description="Helical" evidence="7">
    <location>
        <begin position="316"/>
        <end position="344"/>
    </location>
</feature>
<evidence type="ECO:0000256" key="3">
    <source>
        <dbReference type="ARBA" id="ARBA00022475"/>
    </source>
</evidence>
<accession>A0A918RYM6</accession>
<keyword evidence="11" id="KW-1185">Reference proteome</keyword>
<feature type="domain" description="MacB-like periplasmic core" evidence="9">
    <location>
        <begin position="24"/>
        <end position="243"/>
    </location>
</feature>
<evidence type="ECO:0000256" key="1">
    <source>
        <dbReference type="ARBA" id="ARBA00004651"/>
    </source>
</evidence>
<feature type="domain" description="ABC3 transporter permease C-terminal" evidence="8">
    <location>
        <begin position="275"/>
        <end position="402"/>
    </location>
</feature>
<dbReference type="PANTHER" id="PTHR30489:SF0">
    <property type="entry name" value="LIPOPROTEIN-RELEASING SYSTEM TRANSMEMBRANE PROTEIN LOLE"/>
    <property type="match status" value="1"/>
</dbReference>
<dbReference type="Proteomes" id="UP000614811">
    <property type="component" value="Unassembled WGS sequence"/>
</dbReference>
<comment type="caution">
    <text evidence="10">The sequence shown here is derived from an EMBL/GenBank/DDBJ whole genome shotgun (WGS) entry which is preliminary data.</text>
</comment>
<comment type="similarity">
    <text evidence="2">Belongs to the ABC-4 integral membrane protein family. LolC/E subfamily.</text>
</comment>
<evidence type="ECO:0000256" key="7">
    <source>
        <dbReference type="SAM" id="Phobius"/>
    </source>
</evidence>
<dbReference type="PANTHER" id="PTHR30489">
    <property type="entry name" value="LIPOPROTEIN-RELEASING SYSTEM TRANSMEMBRANE PROTEIN LOLE"/>
    <property type="match status" value="1"/>
</dbReference>
<dbReference type="Pfam" id="PF02687">
    <property type="entry name" value="FtsX"/>
    <property type="match status" value="1"/>
</dbReference>
<comment type="subcellular location">
    <subcellularLocation>
        <location evidence="1">Cell membrane</location>
        <topology evidence="1">Multi-pass membrane protein</topology>
    </subcellularLocation>
</comment>
<dbReference type="InterPro" id="IPR025857">
    <property type="entry name" value="MacB_PCD"/>
</dbReference>
<dbReference type="Pfam" id="PF12704">
    <property type="entry name" value="MacB_PCD"/>
    <property type="match status" value="1"/>
</dbReference>
<keyword evidence="5 7" id="KW-1133">Transmembrane helix</keyword>
<sequence>MTHQNLKIIVRIAWRNLWRNRRRTTIMLVAISLGVWAMIFMSAFMRGMVNGMLVDGLNSLPGHIQIHHPDYVDDPNIENSMPEPNEELRAVLNSDAVTAWSARVRVPAMITSERESRGVMLLGIDPEYEPQLGFGNSVIQRGRFVADPNEQGIVIGEKLRATLETQVGKRVVIMSQDPQNNVADRGFKIVGVFKSSVVADEEMFVFTGKLTAQSMLRIPGMVSEIAVNGEDARDIETLFTQISAHDSPQQVSLPWYALNSYLGLMANVMDGFVLVFMIIIFLALSFGLVNTLMMAVFERVREIGLMQALGMKPATILYQVMCETFILLVLGLIIGNLTALATILPLMDGIDLSSIAQGLQMAGMSTVLTPSLTTLDFVLASSVVIVLGLLAGFMPAWKASRYRPVEALAKT</sequence>
<organism evidence="10 11">
    <name type="scientific">Arenicella chitinivorans</name>
    <dbReference type="NCBI Taxonomy" id="1329800"/>
    <lineage>
        <taxon>Bacteria</taxon>
        <taxon>Pseudomonadati</taxon>
        <taxon>Pseudomonadota</taxon>
        <taxon>Gammaproteobacteria</taxon>
        <taxon>Arenicellales</taxon>
        <taxon>Arenicellaceae</taxon>
        <taxon>Arenicella</taxon>
    </lineage>
</organism>
<feature type="transmembrane region" description="Helical" evidence="7">
    <location>
        <begin position="377"/>
        <end position="397"/>
    </location>
</feature>
<evidence type="ECO:0000313" key="11">
    <source>
        <dbReference type="Proteomes" id="UP000614811"/>
    </source>
</evidence>
<evidence type="ECO:0000256" key="5">
    <source>
        <dbReference type="ARBA" id="ARBA00022989"/>
    </source>
</evidence>
<keyword evidence="3" id="KW-1003">Cell membrane</keyword>
<reference evidence="10" key="1">
    <citation type="journal article" date="2014" name="Int. J. Syst. Evol. Microbiol.">
        <title>Complete genome sequence of Corynebacterium casei LMG S-19264T (=DSM 44701T), isolated from a smear-ripened cheese.</title>
        <authorList>
            <consortium name="US DOE Joint Genome Institute (JGI-PGF)"/>
            <person name="Walter F."/>
            <person name="Albersmeier A."/>
            <person name="Kalinowski J."/>
            <person name="Ruckert C."/>
        </authorList>
    </citation>
    <scope>NUCLEOTIDE SEQUENCE</scope>
    <source>
        <strain evidence="10">KCTC 12711</strain>
    </source>
</reference>
<dbReference type="InterPro" id="IPR003838">
    <property type="entry name" value="ABC3_permease_C"/>
</dbReference>
<name>A0A918RYM6_9GAMM</name>
<feature type="transmembrane region" description="Helical" evidence="7">
    <location>
        <begin position="272"/>
        <end position="296"/>
    </location>
</feature>